<dbReference type="RefSeq" id="WP_192769610.1">
    <property type="nucleotide sequence ID" value="NZ_JADBEB010000001.1"/>
</dbReference>
<evidence type="ECO:0000256" key="4">
    <source>
        <dbReference type="ARBA" id="ARBA00023136"/>
    </source>
</evidence>
<keyword evidence="4" id="KW-0472">Membrane</keyword>
<dbReference type="GO" id="GO:0016020">
    <property type="term" value="C:membrane"/>
    <property type="evidence" value="ECO:0007669"/>
    <property type="project" value="UniProtKB-SubCell"/>
</dbReference>
<comment type="subcellular location">
    <subcellularLocation>
        <location evidence="1">Membrane</location>
        <topology evidence="1">Multi-pass membrane protein</topology>
    </subcellularLocation>
</comment>
<dbReference type="AlphaFoldDB" id="A0A927R8B9"/>
<dbReference type="Proteomes" id="UP000649753">
    <property type="component" value="Unassembled WGS sequence"/>
</dbReference>
<comment type="caution">
    <text evidence="5">The sequence shown here is derived from an EMBL/GenBank/DDBJ whole genome shotgun (WGS) entry which is preliminary data.</text>
</comment>
<dbReference type="EMBL" id="JADBEB010000001">
    <property type="protein sequence ID" value="MBE1490289.1"/>
    <property type="molecule type" value="Genomic_DNA"/>
</dbReference>
<gene>
    <name evidence="5" type="ORF">H4W31_005927</name>
</gene>
<evidence type="ECO:0000256" key="3">
    <source>
        <dbReference type="ARBA" id="ARBA00022989"/>
    </source>
</evidence>
<evidence type="ECO:0000256" key="1">
    <source>
        <dbReference type="ARBA" id="ARBA00004141"/>
    </source>
</evidence>
<protein>
    <recommendedName>
        <fullName evidence="7">DoxX family membrane protein</fullName>
    </recommendedName>
</protein>
<organism evidence="5 6">
    <name type="scientific">Plantactinospora soyae</name>
    <dbReference type="NCBI Taxonomy" id="1544732"/>
    <lineage>
        <taxon>Bacteria</taxon>
        <taxon>Bacillati</taxon>
        <taxon>Actinomycetota</taxon>
        <taxon>Actinomycetes</taxon>
        <taxon>Micromonosporales</taxon>
        <taxon>Micromonosporaceae</taxon>
        <taxon>Plantactinospora</taxon>
    </lineage>
</organism>
<name>A0A927R8B9_9ACTN</name>
<evidence type="ECO:0008006" key="7">
    <source>
        <dbReference type="Google" id="ProtNLM"/>
    </source>
</evidence>
<dbReference type="InterPro" id="IPR032808">
    <property type="entry name" value="DoxX"/>
</dbReference>
<sequence length="156" mass="16261">MNLSHFPLRVAIGAFFLNSGLSKWNLEGEAAAATHGMAVGAIPQVRRIGPDVFARVLAGTELALGAALLVPVIPSALVGAGLVGFGGGLMRLYLATPGLREPGSVRPTQQGVPIAKDSWLVGAGLTLLLDDLFGRMSGRRRAMGVHLARNCGRRRG</sequence>
<evidence type="ECO:0000313" key="6">
    <source>
        <dbReference type="Proteomes" id="UP000649753"/>
    </source>
</evidence>
<evidence type="ECO:0000256" key="2">
    <source>
        <dbReference type="ARBA" id="ARBA00022692"/>
    </source>
</evidence>
<evidence type="ECO:0000313" key="5">
    <source>
        <dbReference type="EMBL" id="MBE1490289.1"/>
    </source>
</evidence>
<reference evidence="5" key="1">
    <citation type="submission" date="2020-10" db="EMBL/GenBank/DDBJ databases">
        <title>Sequencing the genomes of 1000 actinobacteria strains.</title>
        <authorList>
            <person name="Klenk H.-P."/>
        </authorList>
    </citation>
    <scope>NUCLEOTIDE SEQUENCE</scope>
    <source>
        <strain evidence="5">DSM 46832</strain>
    </source>
</reference>
<keyword evidence="2" id="KW-0812">Transmembrane</keyword>
<dbReference type="Pfam" id="PF07681">
    <property type="entry name" value="DoxX"/>
    <property type="match status" value="1"/>
</dbReference>
<keyword evidence="6" id="KW-1185">Reference proteome</keyword>
<keyword evidence="3" id="KW-1133">Transmembrane helix</keyword>
<proteinExistence type="predicted"/>
<accession>A0A927R8B9</accession>